<feature type="chain" id="PRO_5045992807" description="Secreted protein" evidence="1">
    <location>
        <begin position="23"/>
        <end position="99"/>
    </location>
</feature>
<comment type="caution">
    <text evidence="2">The sequence shown here is derived from an EMBL/GenBank/DDBJ whole genome shotgun (WGS) entry which is preliminary data.</text>
</comment>
<dbReference type="Proteomes" id="UP001396334">
    <property type="component" value="Unassembled WGS sequence"/>
</dbReference>
<accession>A0ABR2THL3</accession>
<name>A0ABR2THL3_9ROSI</name>
<reference evidence="2 3" key="1">
    <citation type="journal article" date="2024" name="G3 (Bethesda)">
        <title>Genome assembly of Hibiscus sabdariffa L. provides insights into metabolisms of medicinal natural products.</title>
        <authorList>
            <person name="Kim T."/>
        </authorList>
    </citation>
    <scope>NUCLEOTIDE SEQUENCE [LARGE SCALE GENOMIC DNA]</scope>
    <source>
        <strain evidence="2">TK-2024</strain>
        <tissue evidence="2">Old leaves</tissue>
    </source>
</reference>
<proteinExistence type="predicted"/>
<sequence>MDQMKPCFCWVGLLLGLRGVEPSRVTGAGLARRPGDGEPVWVGWIRRSLRVKLNRQGGGVTLIFDPLLLKPGKESPRETLGTDAAVHRRRCSGDCTGAS</sequence>
<dbReference type="EMBL" id="JBBPBN010000006">
    <property type="protein sequence ID" value="KAK9036668.1"/>
    <property type="molecule type" value="Genomic_DNA"/>
</dbReference>
<protein>
    <recommendedName>
        <fullName evidence="4">Secreted protein</fullName>
    </recommendedName>
</protein>
<evidence type="ECO:0000256" key="1">
    <source>
        <dbReference type="SAM" id="SignalP"/>
    </source>
</evidence>
<keyword evidence="1" id="KW-0732">Signal</keyword>
<evidence type="ECO:0000313" key="3">
    <source>
        <dbReference type="Proteomes" id="UP001396334"/>
    </source>
</evidence>
<keyword evidence="3" id="KW-1185">Reference proteome</keyword>
<organism evidence="2 3">
    <name type="scientific">Hibiscus sabdariffa</name>
    <name type="common">roselle</name>
    <dbReference type="NCBI Taxonomy" id="183260"/>
    <lineage>
        <taxon>Eukaryota</taxon>
        <taxon>Viridiplantae</taxon>
        <taxon>Streptophyta</taxon>
        <taxon>Embryophyta</taxon>
        <taxon>Tracheophyta</taxon>
        <taxon>Spermatophyta</taxon>
        <taxon>Magnoliopsida</taxon>
        <taxon>eudicotyledons</taxon>
        <taxon>Gunneridae</taxon>
        <taxon>Pentapetalae</taxon>
        <taxon>rosids</taxon>
        <taxon>malvids</taxon>
        <taxon>Malvales</taxon>
        <taxon>Malvaceae</taxon>
        <taxon>Malvoideae</taxon>
        <taxon>Hibiscus</taxon>
    </lineage>
</organism>
<gene>
    <name evidence="2" type="ORF">V6N11_078661</name>
</gene>
<evidence type="ECO:0008006" key="4">
    <source>
        <dbReference type="Google" id="ProtNLM"/>
    </source>
</evidence>
<evidence type="ECO:0000313" key="2">
    <source>
        <dbReference type="EMBL" id="KAK9036668.1"/>
    </source>
</evidence>
<feature type="signal peptide" evidence="1">
    <location>
        <begin position="1"/>
        <end position="22"/>
    </location>
</feature>